<dbReference type="EMBL" id="MEUF01000045">
    <property type="protein sequence ID" value="OGC34381.1"/>
    <property type="molecule type" value="Genomic_DNA"/>
</dbReference>
<organism evidence="1 2">
    <name type="scientific">candidate division WOR-1 bacterium RIFOXYB2_FULL_48_7</name>
    <dbReference type="NCBI Taxonomy" id="1802583"/>
    <lineage>
        <taxon>Bacteria</taxon>
        <taxon>Bacillati</taxon>
        <taxon>Saganbacteria</taxon>
    </lineage>
</organism>
<evidence type="ECO:0000313" key="1">
    <source>
        <dbReference type="EMBL" id="OGC34381.1"/>
    </source>
</evidence>
<comment type="caution">
    <text evidence="1">The sequence shown here is derived from an EMBL/GenBank/DDBJ whole genome shotgun (WGS) entry which is preliminary data.</text>
</comment>
<dbReference type="Proteomes" id="UP000178951">
    <property type="component" value="Unassembled WGS sequence"/>
</dbReference>
<proteinExistence type="predicted"/>
<dbReference type="AlphaFoldDB" id="A0A1F4TNT9"/>
<reference evidence="1 2" key="1">
    <citation type="journal article" date="2016" name="Nat. Commun.">
        <title>Thousands of microbial genomes shed light on interconnected biogeochemical processes in an aquifer system.</title>
        <authorList>
            <person name="Anantharaman K."/>
            <person name="Brown C.T."/>
            <person name="Hug L.A."/>
            <person name="Sharon I."/>
            <person name="Castelle C.J."/>
            <person name="Probst A.J."/>
            <person name="Thomas B.C."/>
            <person name="Singh A."/>
            <person name="Wilkins M.J."/>
            <person name="Karaoz U."/>
            <person name="Brodie E.L."/>
            <person name="Williams K.H."/>
            <person name="Hubbard S.S."/>
            <person name="Banfield J.F."/>
        </authorList>
    </citation>
    <scope>NUCLEOTIDE SEQUENCE [LARGE SCALE GENOMIC DNA]</scope>
</reference>
<sequence length="63" mass="7068">MEALEKHALLNYFEQIAEAKIKKITLFTAFPYTAAVNYSDPHSLVIIEELDKLAKINGGAFLN</sequence>
<name>A0A1F4TNT9_UNCSA</name>
<accession>A0A1F4TNT9</accession>
<protein>
    <submittedName>
        <fullName evidence="1">Uncharacterized protein</fullName>
    </submittedName>
</protein>
<gene>
    <name evidence="1" type="ORF">A2311_06360</name>
</gene>
<evidence type="ECO:0000313" key="2">
    <source>
        <dbReference type="Proteomes" id="UP000178951"/>
    </source>
</evidence>